<name>A0A2T3B7W9_AMORE</name>
<evidence type="ECO:0000313" key="2">
    <source>
        <dbReference type="EMBL" id="PSS22931.1"/>
    </source>
</evidence>
<dbReference type="AlphaFoldDB" id="A0A2T3B7W9"/>
<dbReference type="EMBL" id="KZ679008">
    <property type="protein sequence ID" value="PSS22931.1"/>
    <property type="molecule type" value="Genomic_DNA"/>
</dbReference>
<dbReference type="InParanoid" id="A0A2T3B7W9"/>
<organism evidence="2 3">
    <name type="scientific">Amorphotheca resinae ATCC 22711</name>
    <dbReference type="NCBI Taxonomy" id="857342"/>
    <lineage>
        <taxon>Eukaryota</taxon>
        <taxon>Fungi</taxon>
        <taxon>Dikarya</taxon>
        <taxon>Ascomycota</taxon>
        <taxon>Pezizomycotina</taxon>
        <taxon>Leotiomycetes</taxon>
        <taxon>Helotiales</taxon>
        <taxon>Amorphothecaceae</taxon>
        <taxon>Amorphotheca</taxon>
    </lineage>
</organism>
<feature type="compositionally biased region" description="Basic and acidic residues" evidence="1">
    <location>
        <begin position="106"/>
        <end position="123"/>
    </location>
</feature>
<protein>
    <submittedName>
        <fullName evidence="2">Uncharacterized protein</fullName>
    </submittedName>
</protein>
<evidence type="ECO:0000256" key="1">
    <source>
        <dbReference type="SAM" id="MobiDB-lite"/>
    </source>
</evidence>
<dbReference type="GeneID" id="36576718"/>
<sequence length="210" mass="23230">MAPELSTKSAQDPKEGLDVISNRIAMALAKHDSLVKSWTALSARPKEPEKTQEELDAEEAALFRSEPPYLGVGAPIPSHFLISDAERNNKSLRAKFFPTKGLKASKSRDEEEKATSAKRRLMEESSDEEEGRSSLGKAKKRKMATEAPAKQAEDEDESSAKDEDAEGSQADQKTSDDLPTGSKHQSPSTKKDHSRSRSKKRDKKRNKAKH</sequence>
<feature type="region of interest" description="Disordered" evidence="1">
    <location>
        <begin position="42"/>
        <end position="62"/>
    </location>
</feature>
<feature type="compositionally biased region" description="Basic and acidic residues" evidence="1">
    <location>
        <begin position="44"/>
        <end position="53"/>
    </location>
</feature>
<evidence type="ECO:0000313" key="3">
    <source>
        <dbReference type="Proteomes" id="UP000241818"/>
    </source>
</evidence>
<feature type="compositionally biased region" description="Basic residues" evidence="1">
    <location>
        <begin position="192"/>
        <end position="210"/>
    </location>
</feature>
<feature type="region of interest" description="Disordered" evidence="1">
    <location>
        <begin position="92"/>
        <end position="210"/>
    </location>
</feature>
<dbReference type="OrthoDB" id="3438340at2759"/>
<dbReference type="RefSeq" id="XP_024722977.1">
    <property type="nucleotide sequence ID" value="XM_024868637.1"/>
</dbReference>
<accession>A0A2T3B7W9</accession>
<keyword evidence="3" id="KW-1185">Reference proteome</keyword>
<proteinExistence type="predicted"/>
<reference evidence="2 3" key="1">
    <citation type="journal article" date="2018" name="New Phytol.">
        <title>Comparative genomics and transcriptomics depict ericoid mycorrhizal fungi as versatile saprotrophs and plant mutualists.</title>
        <authorList>
            <person name="Martino E."/>
            <person name="Morin E."/>
            <person name="Grelet G.A."/>
            <person name="Kuo A."/>
            <person name="Kohler A."/>
            <person name="Daghino S."/>
            <person name="Barry K.W."/>
            <person name="Cichocki N."/>
            <person name="Clum A."/>
            <person name="Dockter R.B."/>
            <person name="Hainaut M."/>
            <person name="Kuo R.C."/>
            <person name="LaButti K."/>
            <person name="Lindahl B.D."/>
            <person name="Lindquist E.A."/>
            <person name="Lipzen A."/>
            <person name="Khouja H.R."/>
            <person name="Magnuson J."/>
            <person name="Murat C."/>
            <person name="Ohm R.A."/>
            <person name="Singer S.W."/>
            <person name="Spatafora J.W."/>
            <person name="Wang M."/>
            <person name="Veneault-Fourrey C."/>
            <person name="Henrissat B."/>
            <person name="Grigoriev I.V."/>
            <person name="Martin F.M."/>
            <person name="Perotto S."/>
        </authorList>
    </citation>
    <scope>NUCLEOTIDE SEQUENCE [LARGE SCALE GENOMIC DNA]</scope>
    <source>
        <strain evidence="2 3">ATCC 22711</strain>
    </source>
</reference>
<gene>
    <name evidence="2" type="ORF">M430DRAFT_56797</name>
</gene>
<dbReference type="Proteomes" id="UP000241818">
    <property type="component" value="Unassembled WGS sequence"/>
</dbReference>